<keyword evidence="3" id="KW-1185">Reference proteome</keyword>
<gene>
    <name evidence="2" type="ORF">FSZ17_05465</name>
</gene>
<dbReference type="Proteomes" id="UP000321555">
    <property type="component" value="Chromosome"/>
</dbReference>
<accession>A0A5B8Z1Q4</accession>
<evidence type="ECO:0000313" key="3">
    <source>
        <dbReference type="Proteomes" id="UP000321555"/>
    </source>
</evidence>
<keyword evidence="1" id="KW-1133">Transmembrane helix</keyword>
<evidence type="ECO:0008006" key="4">
    <source>
        <dbReference type="Google" id="ProtNLM"/>
    </source>
</evidence>
<dbReference type="SUPFAM" id="SSF54427">
    <property type="entry name" value="NTF2-like"/>
    <property type="match status" value="1"/>
</dbReference>
<proteinExistence type="predicted"/>
<feature type="transmembrane region" description="Helical" evidence="1">
    <location>
        <begin position="12"/>
        <end position="31"/>
    </location>
</feature>
<name>A0A5B8Z1Q4_CYTDA</name>
<dbReference type="RefSeq" id="WP_057776982.1">
    <property type="nucleotide sequence ID" value="NZ_CP042593.1"/>
</dbReference>
<dbReference type="OrthoDB" id="2856095at2"/>
<dbReference type="KEGG" id="bda:FSZ17_05465"/>
<protein>
    <recommendedName>
        <fullName evidence="4">DUF4878 domain-containing protein</fullName>
    </recommendedName>
</protein>
<organism evidence="2 3">
    <name type="scientific">Cytobacillus dafuensis</name>
    <name type="common">Bacillus dafuensis</name>
    <dbReference type="NCBI Taxonomy" id="1742359"/>
    <lineage>
        <taxon>Bacteria</taxon>
        <taxon>Bacillati</taxon>
        <taxon>Bacillota</taxon>
        <taxon>Bacilli</taxon>
        <taxon>Bacillales</taxon>
        <taxon>Bacillaceae</taxon>
        <taxon>Cytobacillus</taxon>
    </lineage>
</organism>
<keyword evidence="1" id="KW-0812">Transmembrane</keyword>
<dbReference type="EMBL" id="CP042593">
    <property type="protein sequence ID" value="QED46771.1"/>
    <property type="molecule type" value="Genomic_DNA"/>
</dbReference>
<dbReference type="AlphaFoldDB" id="A0A5B8Z1Q4"/>
<reference evidence="3" key="1">
    <citation type="submission" date="2019-08" db="EMBL/GenBank/DDBJ databases">
        <authorList>
            <person name="Zheng X."/>
        </authorList>
    </citation>
    <scope>NUCLEOTIDE SEQUENCE [LARGE SCALE GENOMIC DNA]</scope>
    <source>
        <strain evidence="3">FJAT-25496</strain>
    </source>
</reference>
<sequence>MVKHTKGVVSWISRITILLIFIVVLNGFSILPSGNAETNEDVLNTVVKFLNAQKNCNVDGMVYYSEYPRMSNIKEMYTNMCREHPLQKAEITNISIINETSAMVSIISTYKDRIFIGTSPVIKRDGQWKIIKGMTGPGFVDLSKKSNRDKKVVEVEKAIKDYFVALKSGNLTEMKKYIKILPLTDKEKTEEHLKAVSSEPIPEVTTFGISVISDTFAVAQIETKYEHFRSMQNYAVCKENGQWKIVFGQTLTNSAIPLSDKPIELK</sequence>
<evidence type="ECO:0000256" key="1">
    <source>
        <dbReference type="SAM" id="Phobius"/>
    </source>
</evidence>
<dbReference type="InterPro" id="IPR032710">
    <property type="entry name" value="NTF2-like_dom_sf"/>
</dbReference>
<keyword evidence="1" id="KW-0472">Membrane</keyword>
<evidence type="ECO:0000313" key="2">
    <source>
        <dbReference type="EMBL" id="QED46771.1"/>
    </source>
</evidence>